<dbReference type="Proteomes" id="UP000694414">
    <property type="component" value="Unplaced"/>
</dbReference>
<protein>
    <recommendedName>
        <fullName evidence="1">Pep3/Vps18 beta-propeller domain-containing protein</fullName>
    </recommendedName>
</protein>
<dbReference type="Pfam" id="PF05131">
    <property type="entry name" value="Pep3_Vps18"/>
    <property type="match status" value="1"/>
</dbReference>
<dbReference type="Ensembl" id="ENSPSMT00000038882.1">
    <property type="protein sequence ID" value="ENSPSMP00000033752.1"/>
    <property type="gene ID" value="ENSPSMG00000023256.1"/>
</dbReference>
<organism evidence="2 3">
    <name type="scientific">Prolemur simus</name>
    <name type="common">Greater bamboo lemur</name>
    <name type="synonym">Hapalemur simus</name>
    <dbReference type="NCBI Taxonomy" id="1328070"/>
    <lineage>
        <taxon>Eukaryota</taxon>
        <taxon>Metazoa</taxon>
        <taxon>Chordata</taxon>
        <taxon>Craniata</taxon>
        <taxon>Vertebrata</taxon>
        <taxon>Euteleostomi</taxon>
        <taxon>Mammalia</taxon>
        <taxon>Eutheria</taxon>
        <taxon>Euarchontoglires</taxon>
        <taxon>Primates</taxon>
        <taxon>Strepsirrhini</taxon>
        <taxon>Lemuriformes</taxon>
        <taxon>Lemuridae</taxon>
        <taxon>Prolemur</taxon>
    </lineage>
</organism>
<reference evidence="2" key="1">
    <citation type="submission" date="2025-08" db="UniProtKB">
        <authorList>
            <consortium name="Ensembl"/>
        </authorList>
    </citation>
    <scope>IDENTIFICATION</scope>
</reference>
<proteinExistence type="predicted"/>
<accession>A0A8C9ALQ7</accession>
<reference evidence="2" key="2">
    <citation type="submission" date="2025-09" db="UniProtKB">
        <authorList>
            <consortium name="Ensembl"/>
        </authorList>
    </citation>
    <scope>IDENTIFICATION</scope>
</reference>
<sequence>MASILDEYEDSLSRSAVLQPGCPSVGIPHSGYVNAQLEKEVPIFAKHRIDFTPSERITSLVVSSNQLCMSLGKDTLLRGVLLKITQCKKHKVDSKHKLGCLSSCQTMQTTCKINLAKDKIFSESAVTELLTQNQ</sequence>
<dbReference type="GeneTree" id="ENSGT00940000175355"/>
<dbReference type="InterPro" id="IPR007810">
    <property type="entry name" value="Pep3/Vps18_beta-prop"/>
</dbReference>
<keyword evidence="3" id="KW-1185">Reference proteome</keyword>
<feature type="domain" description="Pep3/Vps18 beta-propeller" evidence="1">
    <location>
        <begin position="42"/>
        <end position="95"/>
    </location>
</feature>
<evidence type="ECO:0000313" key="2">
    <source>
        <dbReference type="Ensembl" id="ENSPSMP00000033752.1"/>
    </source>
</evidence>
<name>A0A8C9ALQ7_PROSS</name>
<evidence type="ECO:0000313" key="3">
    <source>
        <dbReference type="Proteomes" id="UP000694414"/>
    </source>
</evidence>
<evidence type="ECO:0000259" key="1">
    <source>
        <dbReference type="Pfam" id="PF05131"/>
    </source>
</evidence>
<dbReference type="AlphaFoldDB" id="A0A8C9ALQ7"/>